<keyword evidence="1" id="KW-1015">Disulfide bond</keyword>
<evidence type="ECO:0000313" key="6">
    <source>
        <dbReference type="Proteomes" id="UP000245383"/>
    </source>
</evidence>
<feature type="signal peptide" evidence="3">
    <location>
        <begin position="1"/>
        <end position="18"/>
    </location>
</feature>
<dbReference type="SMART" id="SM00020">
    <property type="entry name" value="Tryp_SPc"/>
    <property type="match status" value="1"/>
</dbReference>
<dbReference type="OrthoDB" id="6380398at2759"/>
<dbReference type="InterPro" id="IPR018114">
    <property type="entry name" value="TRYPSIN_HIS"/>
</dbReference>
<accession>A0A2T9YVC2</accession>
<dbReference type="Proteomes" id="UP000245383">
    <property type="component" value="Unassembled WGS sequence"/>
</dbReference>
<dbReference type="InterPro" id="IPR043504">
    <property type="entry name" value="Peptidase_S1_PA_chymotrypsin"/>
</dbReference>
<dbReference type="PRINTS" id="PR00722">
    <property type="entry name" value="CHYMOTRYPSIN"/>
</dbReference>
<dbReference type="InterPro" id="IPR009003">
    <property type="entry name" value="Peptidase_S1_PA"/>
</dbReference>
<evidence type="ECO:0000256" key="2">
    <source>
        <dbReference type="RuleBase" id="RU363034"/>
    </source>
</evidence>
<evidence type="ECO:0000256" key="3">
    <source>
        <dbReference type="SAM" id="SignalP"/>
    </source>
</evidence>
<keyword evidence="2" id="KW-0720">Serine protease</keyword>
<keyword evidence="6" id="KW-1185">Reference proteome</keyword>
<protein>
    <recommendedName>
        <fullName evidence="4">Peptidase S1 domain-containing protein</fullName>
    </recommendedName>
</protein>
<proteinExistence type="predicted"/>
<organism evidence="5 6">
    <name type="scientific">Smittium simulii</name>
    <dbReference type="NCBI Taxonomy" id="133385"/>
    <lineage>
        <taxon>Eukaryota</taxon>
        <taxon>Fungi</taxon>
        <taxon>Fungi incertae sedis</taxon>
        <taxon>Zoopagomycota</taxon>
        <taxon>Kickxellomycotina</taxon>
        <taxon>Harpellomycetes</taxon>
        <taxon>Harpellales</taxon>
        <taxon>Legeriomycetaceae</taxon>
        <taxon>Smittium</taxon>
    </lineage>
</organism>
<dbReference type="PANTHER" id="PTHR24260:SF145">
    <property type="entry name" value="FI17609P1-RELATED"/>
    <property type="match status" value="1"/>
</dbReference>
<comment type="caution">
    <text evidence="5">The sequence shown here is derived from an EMBL/GenBank/DDBJ whole genome shotgun (WGS) entry which is preliminary data.</text>
</comment>
<dbReference type="AlphaFoldDB" id="A0A2T9YVC2"/>
<keyword evidence="3" id="KW-0732">Signal</keyword>
<dbReference type="PROSITE" id="PS00135">
    <property type="entry name" value="TRYPSIN_SER"/>
    <property type="match status" value="1"/>
</dbReference>
<evidence type="ECO:0000313" key="5">
    <source>
        <dbReference type="EMBL" id="PVU96297.1"/>
    </source>
</evidence>
<dbReference type="Gene3D" id="2.40.10.10">
    <property type="entry name" value="Trypsin-like serine proteases"/>
    <property type="match status" value="1"/>
</dbReference>
<dbReference type="InterPro" id="IPR051333">
    <property type="entry name" value="CLIP_Serine_Protease"/>
</dbReference>
<dbReference type="SUPFAM" id="SSF50494">
    <property type="entry name" value="Trypsin-like serine proteases"/>
    <property type="match status" value="1"/>
</dbReference>
<feature type="domain" description="Peptidase S1" evidence="4">
    <location>
        <begin position="38"/>
        <end position="268"/>
    </location>
</feature>
<dbReference type="InterPro" id="IPR001254">
    <property type="entry name" value="Trypsin_dom"/>
</dbReference>
<evidence type="ECO:0000256" key="1">
    <source>
        <dbReference type="ARBA" id="ARBA00023157"/>
    </source>
</evidence>
<dbReference type="GO" id="GO:0004252">
    <property type="term" value="F:serine-type endopeptidase activity"/>
    <property type="evidence" value="ECO:0007669"/>
    <property type="project" value="InterPro"/>
</dbReference>
<dbReference type="PROSITE" id="PS00134">
    <property type="entry name" value="TRYPSIN_HIS"/>
    <property type="match status" value="1"/>
</dbReference>
<dbReference type="GO" id="GO:0006508">
    <property type="term" value="P:proteolysis"/>
    <property type="evidence" value="ECO:0007669"/>
    <property type="project" value="UniProtKB-KW"/>
</dbReference>
<gene>
    <name evidence="5" type="ORF">BB561_001263</name>
</gene>
<dbReference type="PANTHER" id="PTHR24260">
    <property type="match status" value="1"/>
</dbReference>
<sequence length="268" mass="29514">MIFTISKILFFLPLIASSKNLTTTTGNSTTARVLNVRIINGSDAYIKDFPYIAQIIRLSNKSNFCGGSLISDKTVLTAAHCLREDIGKNFPIGDIKLYFGTDKNAVDYPNTPYDVEKVTFFDTHIEKDIALIQLKKAVPKEVATPIQIYNGNINESMDFMIAGFGAVSLTTHKPSDYLMKAKVDLSSSNYCKRNNINWVNNNNEVICTEANKDISVCFGDSGGPLIAKINGKHVLIGVIEGNKSTLNPPGPSCGKNTVTYYMRAKYFV</sequence>
<name>A0A2T9YVC2_9FUNG</name>
<dbReference type="EMBL" id="MBFR01000036">
    <property type="protein sequence ID" value="PVU96297.1"/>
    <property type="molecule type" value="Genomic_DNA"/>
</dbReference>
<reference evidence="5 6" key="1">
    <citation type="journal article" date="2018" name="MBio">
        <title>Comparative Genomics Reveals the Core Gene Toolbox for the Fungus-Insect Symbiosis.</title>
        <authorList>
            <person name="Wang Y."/>
            <person name="Stata M."/>
            <person name="Wang W."/>
            <person name="Stajich J.E."/>
            <person name="White M.M."/>
            <person name="Moncalvo J.M."/>
        </authorList>
    </citation>
    <scope>NUCLEOTIDE SEQUENCE [LARGE SCALE GENOMIC DNA]</scope>
    <source>
        <strain evidence="5 6">SWE-8-4</strain>
    </source>
</reference>
<evidence type="ECO:0000259" key="4">
    <source>
        <dbReference type="PROSITE" id="PS50240"/>
    </source>
</evidence>
<keyword evidence="2" id="KW-0378">Hydrolase</keyword>
<dbReference type="CDD" id="cd00190">
    <property type="entry name" value="Tryp_SPc"/>
    <property type="match status" value="1"/>
</dbReference>
<dbReference type="Pfam" id="PF00089">
    <property type="entry name" value="Trypsin"/>
    <property type="match status" value="1"/>
</dbReference>
<dbReference type="InterPro" id="IPR001314">
    <property type="entry name" value="Peptidase_S1A"/>
</dbReference>
<dbReference type="STRING" id="133385.A0A2T9YVC2"/>
<dbReference type="InterPro" id="IPR033116">
    <property type="entry name" value="TRYPSIN_SER"/>
</dbReference>
<keyword evidence="2" id="KW-0645">Protease</keyword>
<dbReference type="PROSITE" id="PS50240">
    <property type="entry name" value="TRYPSIN_DOM"/>
    <property type="match status" value="1"/>
</dbReference>
<feature type="chain" id="PRO_5015656653" description="Peptidase S1 domain-containing protein" evidence="3">
    <location>
        <begin position="19"/>
        <end position="268"/>
    </location>
</feature>